<accession>A0A2Z2MY37</accession>
<gene>
    <name evidence="2" type="ORF">A3L10_06280</name>
</gene>
<dbReference type="KEGG" id="trl:A3L10_06280"/>
<keyword evidence="1" id="KW-0812">Transmembrane</keyword>
<dbReference type="OrthoDB" id="101936at2157"/>
<dbReference type="RefSeq" id="WP_088866841.1">
    <property type="nucleotide sequence ID" value="NZ_CP015106.1"/>
</dbReference>
<sequence>MNGSQIIGVGIIIGAYSLMLFLLHKSKKIIEELKAMREAQMRRRIKQKVNSVRNVVIRRRR</sequence>
<dbReference type="Proteomes" id="UP000250085">
    <property type="component" value="Chromosome"/>
</dbReference>
<feature type="transmembrane region" description="Helical" evidence="1">
    <location>
        <begin position="6"/>
        <end position="24"/>
    </location>
</feature>
<evidence type="ECO:0000313" key="2">
    <source>
        <dbReference type="EMBL" id="ASJ14758.1"/>
    </source>
</evidence>
<protein>
    <submittedName>
        <fullName evidence="2">Uncharacterized protein</fullName>
    </submittedName>
</protein>
<keyword evidence="3" id="KW-1185">Reference proteome</keyword>
<name>A0A2Z2MY37_9EURY</name>
<evidence type="ECO:0000313" key="3">
    <source>
        <dbReference type="Proteomes" id="UP000250085"/>
    </source>
</evidence>
<keyword evidence="1" id="KW-0472">Membrane</keyword>
<dbReference type="AlphaFoldDB" id="A0A2Z2MY37"/>
<reference evidence="2 3" key="1">
    <citation type="submission" date="2016-04" db="EMBL/GenBank/DDBJ databases">
        <title>Complete genome sequence of Thermococcus radiotolerans type strain EJ2.</title>
        <authorList>
            <person name="Oger P.M."/>
        </authorList>
    </citation>
    <scope>NUCLEOTIDE SEQUENCE [LARGE SCALE GENOMIC DNA]</scope>
    <source>
        <strain evidence="2 3">EJ2</strain>
    </source>
</reference>
<evidence type="ECO:0000256" key="1">
    <source>
        <dbReference type="SAM" id="Phobius"/>
    </source>
</evidence>
<dbReference type="GeneID" id="33328438"/>
<organism evidence="2 3">
    <name type="scientific">Thermococcus radiotolerans</name>
    <dbReference type="NCBI Taxonomy" id="187880"/>
    <lineage>
        <taxon>Archaea</taxon>
        <taxon>Methanobacteriati</taxon>
        <taxon>Methanobacteriota</taxon>
        <taxon>Thermococci</taxon>
        <taxon>Thermococcales</taxon>
        <taxon>Thermococcaceae</taxon>
        <taxon>Thermococcus</taxon>
    </lineage>
</organism>
<keyword evidence="1" id="KW-1133">Transmembrane helix</keyword>
<proteinExistence type="predicted"/>
<dbReference type="EMBL" id="CP015106">
    <property type="protein sequence ID" value="ASJ14758.1"/>
    <property type="molecule type" value="Genomic_DNA"/>
</dbReference>